<accession>A0A0S4KMJ2</accession>
<dbReference type="AlphaFoldDB" id="A0A0S4KMJ2"/>
<protein>
    <recommendedName>
        <fullName evidence="3">EfeO-type cupredoxin-like domain-containing protein</fullName>
    </recommendedName>
</protein>
<dbReference type="EMBL" id="LN885086">
    <property type="protein sequence ID" value="CUQ65681.1"/>
    <property type="molecule type" value="Genomic_DNA"/>
</dbReference>
<proteinExistence type="predicted"/>
<evidence type="ECO:0000313" key="1">
    <source>
        <dbReference type="EMBL" id="CUQ65681.1"/>
    </source>
</evidence>
<gene>
    <name evidence="1" type="ORF">NITINOP_0706</name>
</gene>
<keyword evidence="2" id="KW-1185">Reference proteome</keyword>
<name>A0A0S4KMJ2_9BACT</name>
<reference evidence="2" key="1">
    <citation type="submission" date="2015-09" db="EMBL/GenBank/DDBJ databases">
        <authorList>
            <person name="Daims H."/>
        </authorList>
    </citation>
    <scope>NUCLEOTIDE SEQUENCE [LARGE SCALE GENOMIC DNA]</scope>
</reference>
<dbReference type="KEGG" id="nio:NITINOP_0706"/>
<dbReference type="Proteomes" id="UP000066284">
    <property type="component" value="Chromosome 1"/>
</dbReference>
<organism evidence="1 2">
    <name type="scientific">Candidatus Nitrospira inopinata</name>
    <dbReference type="NCBI Taxonomy" id="1715989"/>
    <lineage>
        <taxon>Bacteria</taxon>
        <taxon>Pseudomonadati</taxon>
        <taxon>Nitrospirota</taxon>
        <taxon>Nitrospiria</taxon>
        <taxon>Nitrospirales</taxon>
        <taxon>Nitrospiraceae</taxon>
        <taxon>Nitrospira</taxon>
    </lineage>
</organism>
<sequence>MLAGLFDSDAHHKTRGLAMRGRTILLIGGAACVLTAGMPFNGSVGQAETVRFSAYEMESQQAAWAPQEVMIRRNDDGEDELIFILNNPTERTHAFEAPGLLEEIIDQEGSPLTRPLRATVAPGETMEVVIRFAPVESGRETEPSCQAGSTCYRFYCPLHRGDNDPGGIIHLVH</sequence>
<evidence type="ECO:0008006" key="3">
    <source>
        <dbReference type="Google" id="ProtNLM"/>
    </source>
</evidence>
<evidence type="ECO:0000313" key="2">
    <source>
        <dbReference type="Proteomes" id="UP000066284"/>
    </source>
</evidence>